<sequence length="84" mass="8224">MATILGAAPYGPGARCSAPGARSPAEFGAPPIHPDPAGLRNRSWTTRRTGGAAAAGGRGTRWSWSVAVAVAVAVADGCGSPGPN</sequence>
<reference evidence="3" key="1">
    <citation type="journal article" date="2019" name="Int. J. Syst. Evol. Microbiol.">
        <title>The Global Catalogue of Microorganisms (GCM) 10K type strain sequencing project: providing services to taxonomists for standard genome sequencing and annotation.</title>
        <authorList>
            <consortium name="The Broad Institute Genomics Platform"/>
            <consortium name="The Broad Institute Genome Sequencing Center for Infectious Disease"/>
            <person name="Wu L."/>
            <person name="Ma J."/>
        </authorList>
    </citation>
    <scope>NUCLEOTIDE SEQUENCE [LARGE SCALE GENOMIC DNA]</scope>
    <source>
        <strain evidence="3">JCM 14559</strain>
    </source>
</reference>
<protein>
    <submittedName>
        <fullName evidence="2">Uncharacterized protein</fullName>
    </submittedName>
</protein>
<comment type="caution">
    <text evidence="2">The sequence shown here is derived from an EMBL/GenBank/DDBJ whole genome shotgun (WGS) entry which is preliminary data.</text>
</comment>
<organism evidence="2 3">
    <name type="scientific">Kitasatospora saccharophila</name>
    <dbReference type="NCBI Taxonomy" id="407973"/>
    <lineage>
        <taxon>Bacteria</taxon>
        <taxon>Bacillati</taxon>
        <taxon>Actinomycetota</taxon>
        <taxon>Actinomycetes</taxon>
        <taxon>Kitasatosporales</taxon>
        <taxon>Streptomycetaceae</taxon>
        <taxon>Kitasatospora</taxon>
    </lineage>
</organism>
<evidence type="ECO:0000256" key="1">
    <source>
        <dbReference type="SAM" id="MobiDB-lite"/>
    </source>
</evidence>
<gene>
    <name evidence="2" type="ORF">GCM10009759_08600</name>
</gene>
<evidence type="ECO:0000313" key="3">
    <source>
        <dbReference type="Proteomes" id="UP001500897"/>
    </source>
</evidence>
<feature type="region of interest" description="Disordered" evidence="1">
    <location>
        <begin position="1"/>
        <end position="58"/>
    </location>
</feature>
<dbReference type="EMBL" id="BAAANS010000004">
    <property type="protein sequence ID" value="GAA2087295.1"/>
    <property type="molecule type" value="Genomic_DNA"/>
</dbReference>
<name>A0ABP5HUS4_9ACTN</name>
<keyword evidence="3" id="KW-1185">Reference proteome</keyword>
<accession>A0ABP5HUS4</accession>
<proteinExistence type="predicted"/>
<dbReference type="Proteomes" id="UP001500897">
    <property type="component" value="Unassembled WGS sequence"/>
</dbReference>
<evidence type="ECO:0000313" key="2">
    <source>
        <dbReference type="EMBL" id="GAA2087295.1"/>
    </source>
</evidence>